<feature type="signal peptide" evidence="2">
    <location>
        <begin position="1"/>
        <end position="33"/>
    </location>
</feature>
<feature type="chain" id="PRO_5003468024" evidence="2">
    <location>
        <begin position="34"/>
        <end position="293"/>
    </location>
</feature>
<evidence type="ECO:0000256" key="1">
    <source>
        <dbReference type="SAM" id="MobiDB-lite"/>
    </source>
</evidence>
<proteinExistence type="predicted"/>
<evidence type="ECO:0000313" key="4">
    <source>
        <dbReference type="Proteomes" id="UP000008850"/>
    </source>
</evidence>
<dbReference type="EMBL" id="CP003075">
    <property type="protein sequence ID" value="AEQ50190.1"/>
    <property type="molecule type" value="Genomic_DNA"/>
</dbReference>
<protein>
    <submittedName>
        <fullName evidence="3">Uncharacterized protein</fullName>
    </submittedName>
</protein>
<accession>G4R736</accession>
<sequence length="293" mass="32607">MSNISGSRGVTGLKTAALATLLAVTIPMSGALAQSEEMSTDIPEAWAEFLPQYVIGEWDVETNEGCFSAYFNCYESQEAYNAGIEPKTPFPLTEEARAFHDEVVANLGEGRSTYDPNALCYPQGMPDDARDNFTLLPDPRGDRWYLLNSPEQVRTVWLDGREMPERETYDYTFWGDSVGHFEGDTLVIETRNITGPNSAISPNTPKSDNFWVIERWTPVSADEMTVEITFMDEERFTEPYTESFTASRDPEGDIGRPSDPCITGVGQRYIPDPETGEQLLTGPGGMALEFAEE</sequence>
<dbReference type="Proteomes" id="UP000008850">
    <property type="component" value="Chromosome"/>
</dbReference>
<organism evidence="3 4">
    <name type="scientific">Pelagibacterium halotolerans (strain DSM 22347 / JCM 15775 / CGMCC 1.7692 / B2)</name>
    <dbReference type="NCBI Taxonomy" id="1082931"/>
    <lineage>
        <taxon>Bacteria</taxon>
        <taxon>Pseudomonadati</taxon>
        <taxon>Pseudomonadota</taxon>
        <taxon>Alphaproteobacteria</taxon>
        <taxon>Hyphomicrobiales</taxon>
        <taxon>Devosiaceae</taxon>
        <taxon>Pelagibacterium</taxon>
    </lineage>
</organism>
<evidence type="ECO:0000313" key="3">
    <source>
        <dbReference type="EMBL" id="AEQ50190.1"/>
    </source>
</evidence>
<dbReference type="AlphaFoldDB" id="G4R736"/>
<evidence type="ECO:0000256" key="2">
    <source>
        <dbReference type="SAM" id="SignalP"/>
    </source>
</evidence>
<feature type="region of interest" description="Disordered" evidence="1">
    <location>
        <begin position="241"/>
        <end position="261"/>
    </location>
</feature>
<dbReference type="HOGENOM" id="CLU_952644_0_0_5"/>
<reference evidence="3 4" key="1">
    <citation type="journal article" date="2012" name="J. Bacteriol.">
        <title>Complete genome sequence of Pelagibacterium halotolerans B2T.</title>
        <authorList>
            <person name="Huo Y.Y."/>
            <person name="Cheng H."/>
            <person name="Han X.F."/>
            <person name="Jiang X.W."/>
            <person name="Sun C."/>
            <person name="Zhang X.Q."/>
            <person name="Zhu X.F."/>
            <person name="Liu Y.F."/>
            <person name="Li P.F."/>
            <person name="Ni P.X."/>
            <person name="Wu M."/>
        </authorList>
    </citation>
    <scope>NUCLEOTIDE SEQUENCE [LARGE SCALE GENOMIC DNA]</scope>
    <source>
        <strain evidence="4">DSM 22347 / JCM 15775 / CGMCC 1.7692 / B2</strain>
    </source>
</reference>
<keyword evidence="2" id="KW-0732">Signal</keyword>
<keyword evidence="4" id="KW-1185">Reference proteome</keyword>
<dbReference type="STRING" id="1082931.KKY_143"/>
<name>G4R736_PELHB</name>
<dbReference type="KEGG" id="phl:KKY_143"/>
<gene>
    <name evidence="3" type="ordered locus">KKY_143</name>
</gene>
<dbReference type="RefSeq" id="WP_014129341.1">
    <property type="nucleotide sequence ID" value="NC_016078.1"/>
</dbReference>